<sequence length="1026" mass="106903">MDDPFGTDALRARVLRAWAESPARFRADANTEEDFALGGYRDRVVVELAQNAADAALRAGVPGRLRLTLRGDVLVAANTGAPLSAEGVEALSTLRASAKRDESGSVGRFGVGFAAVVSVSDEPSIMSASGGVSWSLERARAVVRDVPELASELAARSGHVPLLRLPFADAGEPVPDGFATAVRLPLRDGTAVDRVRVQLGEVGPALLLALPALESVEIEVDGDVREVRLGEWRTVEAHGEIPAELLADRPTEERLRGGWQIRWALPAGPSGAGAPSPERNGPPRAGIGPGERGSGSAGRGFGSAGPGLGSAGRGFGSSGSRSGGFGADGLLSAEEAGAPAVLHAPTPSDERIDLPALLIASFPLAPDRRHVAPGPLTDFLVERAADAYVELMRGLPSGPGVLGLVPGPVGVGELDARLRRAILARLPETPLLPGPMRGPDAVAVDAPPPFLDLMADVMPGLLPPGWPVRSPALDALGVRRMELADVVDALVSLERPPGWWRSLYEALSGASTDGLGALPVPLADGRLARGPRGALITSVDTAALEPLGLRIVHPEAVHPLLSRLGAIEAGPRQVLADPAVRAAVEESFDADDPDALADAVLTLVGESRLDPGDEPWLEHLALPAADGELYAAGELLLPDSPLHAIMADDAPFATVAADLVERFGAGTLAAAGVLDGPATVRAEDVNVVGLADAADTLHLDGEERWAEDVLRRTGDQELPPLVPEFAAVRDLELVADWPAALELLSRPPLRAAVVEPALVSLHDGRRVSVPSYTAWWLRRHPVLDGRPPGRFRMPDGSDLLSGLYDEAPPGLDEGFLLALGVRTTLDDLLDEPGGAAELLDRMADPGREISREHLGVLWTALAAGARDVEPPEAVRAVVDGRVEVVDAADALVLDRPDLLPLLTGQPLVIASSGSAGALADLLDLPRASEEVTGEPSEPGTPTAVPDVVRAVLPDVPDTYLAHARLVVDGVEVPWWAGDGEIHASGPSGLARALAWTTGAWPDRHLAEAVLRAPDDTPTLLAEADLE</sequence>
<dbReference type="RefSeq" id="WP_117356400.1">
    <property type="nucleotide sequence ID" value="NZ_QURH01000109.1"/>
</dbReference>
<organism evidence="2 3">
    <name type="scientific">Actinomadura logoneensis</name>
    <dbReference type="NCBI Taxonomy" id="2293572"/>
    <lineage>
        <taxon>Bacteria</taxon>
        <taxon>Bacillati</taxon>
        <taxon>Actinomycetota</taxon>
        <taxon>Actinomycetes</taxon>
        <taxon>Streptosporangiales</taxon>
        <taxon>Thermomonosporaceae</taxon>
        <taxon>Actinomadura</taxon>
    </lineage>
</organism>
<comment type="caution">
    <text evidence="2">The sequence shown here is derived from an EMBL/GenBank/DDBJ whole genome shotgun (WGS) entry which is preliminary data.</text>
</comment>
<keyword evidence="3" id="KW-1185">Reference proteome</keyword>
<dbReference type="Proteomes" id="UP000261811">
    <property type="component" value="Unassembled WGS sequence"/>
</dbReference>
<evidence type="ECO:0008006" key="4">
    <source>
        <dbReference type="Google" id="ProtNLM"/>
    </source>
</evidence>
<feature type="compositionally biased region" description="Low complexity" evidence="1">
    <location>
        <begin position="266"/>
        <end position="277"/>
    </location>
</feature>
<proteinExistence type="predicted"/>
<feature type="region of interest" description="Disordered" evidence="1">
    <location>
        <begin position="266"/>
        <end position="321"/>
    </location>
</feature>
<name>A0A372JRI4_9ACTN</name>
<dbReference type="NCBIfam" id="NF047352">
    <property type="entry name" value="P_loop_sacsin"/>
    <property type="match status" value="1"/>
</dbReference>
<dbReference type="EMBL" id="QURH01000109">
    <property type="protein sequence ID" value="RFU42643.1"/>
    <property type="molecule type" value="Genomic_DNA"/>
</dbReference>
<gene>
    <name evidence="2" type="ORF">DZF91_05450</name>
</gene>
<evidence type="ECO:0000313" key="3">
    <source>
        <dbReference type="Proteomes" id="UP000261811"/>
    </source>
</evidence>
<accession>A0A372JRI4</accession>
<dbReference type="AlphaFoldDB" id="A0A372JRI4"/>
<dbReference type="InterPro" id="IPR036890">
    <property type="entry name" value="HATPase_C_sf"/>
</dbReference>
<protein>
    <recommendedName>
        <fullName evidence="4">Molecular chaperone Hsp90</fullName>
    </recommendedName>
</protein>
<evidence type="ECO:0000313" key="2">
    <source>
        <dbReference type="EMBL" id="RFU42643.1"/>
    </source>
</evidence>
<evidence type="ECO:0000256" key="1">
    <source>
        <dbReference type="SAM" id="MobiDB-lite"/>
    </source>
</evidence>
<reference evidence="2 3" key="1">
    <citation type="submission" date="2018-08" db="EMBL/GenBank/DDBJ databases">
        <title>Actinomadura jelena sp. nov., a novel Actinomycete isolated from soil in Chad.</title>
        <authorList>
            <person name="Shi L."/>
        </authorList>
    </citation>
    <scope>NUCLEOTIDE SEQUENCE [LARGE SCALE GENOMIC DNA]</scope>
    <source>
        <strain evidence="2 3">NEAU-G17</strain>
    </source>
</reference>
<dbReference type="OrthoDB" id="3201966at2"/>
<feature type="compositionally biased region" description="Gly residues" evidence="1">
    <location>
        <begin position="287"/>
        <end position="321"/>
    </location>
</feature>
<dbReference type="SUPFAM" id="SSF55874">
    <property type="entry name" value="ATPase domain of HSP90 chaperone/DNA topoisomerase II/histidine kinase"/>
    <property type="match status" value="1"/>
</dbReference>